<evidence type="ECO:0000313" key="2">
    <source>
        <dbReference type="Proteomes" id="UP000294134"/>
    </source>
</evidence>
<organism evidence="1 2">
    <name type="scientific">Pseudomonas phage Psa21</name>
    <dbReference type="NCBI Taxonomy" id="2530023"/>
    <lineage>
        <taxon>Viruses</taxon>
        <taxon>Duplodnaviria</taxon>
        <taxon>Heunggongvirae</taxon>
        <taxon>Uroviricota</taxon>
        <taxon>Caudoviricetes</taxon>
        <taxon>Chimalliviridae</taxon>
        <taxon>Tepukevirus</taxon>
        <taxon>Tepukevirus Psa21</taxon>
    </lineage>
</organism>
<protein>
    <submittedName>
        <fullName evidence="1">Uncharacterized protein</fullName>
    </submittedName>
</protein>
<evidence type="ECO:0000313" key="1">
    <source>
        <dbReference type="EMBL" id="QBJ02884.1"/>
    </source>
</evidence>
<reference evidence="1 2" key="1">
    <citation type="submission" date="2019-02" db="EMBL/GenBank/DDBJ databases">
        <authorList>
            <person name="Frampton R.A."/>
            <person name="Wojtus J.K."/>
            <person name="Fineran P.C."/>
            <person name="Hendrickson H.L."/>
        </authorList>
    </citation>
    <scope>NUCLEOTIDE SEQUENCE [LARGE SCALE GENOMIC DNA]</scope>
</reference>
<keyword evidence="2" id="KW-1185">Reference proteome</keyword>
<sequence length="100" mass="12223">MNNGLAWELEWIDQHPEHYEGPLHREAVKRNITARYLMNRLIQGEVFYKPVPETRYQYLGLSLGAGSRREERLFVYWNAETNQLHHRDRDDYKMRMERCK</sequence>
<accession>A0A481W6K5</accession>
<name>A0A481W6K5_9CAUD</name>
<proteinExistence type="predicted"/>
<dbReference type="EMBL" id="MK552327">
    <property type="protein sequence ID" value="QBJ02884.1"/>
    <property type="molecule type" value="Genomic_DNA"/>
</dbReference>
<dbReference type="Proteomes" id="UP000294134">
    <property type="component" value="Segment"/>
</dbReference>
<gene>
    <name evidence="1" type="ORF">PSA21_358</name>
</gene>